<keyword evidence="2" id="KW-1185">Reference proteome</keyword>
<dbReference type="RefSeq" id="WP_342127876.1">
    <property type="nucleotide sequence ID" value="NZ_JBCAUS010000007.1"/>
</dbReference>
<proteinExistence type="predicted"/>
<gene>
    <name evidence="1" type="ORF">WOA13_10610</name>
</gene>
<comment type="caution">
    <text evidence="1">The sequence shown here is derived from an EMBL/GenBank/DDBJ whole genome shotgun (WGS) entry which is preliminary data.</text>
</comment>
<accession>A0ABU9KV39</accession>
<dbReference type="Proteomes" id="UP001396646">
    <property type="component" value="Unassembled WGS sequence"/>
</dbReference>
<name>A0ABU9KV39_9EURY</name>
<organism evidence="1 2">
    <name type="scientific">Methanococcoides cohabitans</name>
    <dbReference type="NCBI Taxonomy" id="3136559"/>
    <lineage>
        <taxon>Archaea</taxon>
        <taxon>Methanobacteriati</taxon>
        <taxon>Methanobacteriota</taxon>
        <taxon>Stenosarchaea group</taxon>
        <taxon>Methanomicrobia</taxon>
        <taxon>Methanosarcinales</taxon>
        <taxon>Methanosarcinaceae</taxon>
        <taxon>Methanococcoides</taxon>
    </lineage>
</organism>
<dbReference type="InterPro" id="IPR020075">
    <property type="entry name" value="Uncharacterised_AF2234"/>
</dbReference>
<evidence type="ECO:0000313" key="1">
    <source>
        <dbReference type="EMBL" id="MEL4306269.1"/>
    </source>
</evidence>
<dbReference type="EMBL" id="JBCAUS010000007">
    <property type="protein sequence ID" value="MEL4306269.1"/>
    <property type="molecule type" value="Genomic_DNA"/>
</dbReference>
<evidence type="ECO:0000313" key="2">
    <source>
        <dbReference type="Proteomes" id="UP001396646"/>
    </source>
</evidence>
<sequence length="81" mass="9061">MMSGSEEEKIGGKYFGICPSFHHSKACNCKHCPSSPGEGYMFCARGNKLPVPEKAGCLCKECYVYSQFALEGEYFCREEDE</sequence>
<protein>
    <submittedName>
        <fullName evidence="1">DUF2769 domain-containing protein</fullName>
    </submittedName>
</protein>
<reference evidence="1 2" key="1">
    <citation type="submission" date="2024-04" db="EMBL/GenBank/DDBJ databases">
        <title>Methanococcoides sp. LMO-2.</title>
        <authorList>
            <person name="Liang L."/>
        </authorList>
    </citation>
    <scope>NUCLEOTIDE SEQUENCE [LARGE SCALE GENOMIC DNA]</scope>
    <source>
        <strain evidence="1 2">LMO-2</strain>
    </source>
</reference>
<dbReference type="Pfam" id="PF10967">
    <property type="entry name" value="DUF2769"/>
    <property type="match status" value="1"/>
</dbReference>